<evidence type="ECO:0000256" key="9">
    <source>
        <dbReference type="ARBA" id="ARBA00023315"/>
    </source>
</evidence>
<dbReference type="EMBL" id="FTPR01000001">
    <property type="protein sequence ID" value="SIT76691.1"/>
    <property type="molecule type" value="Genomic_DNA"/>
</dbReference>
<gene>
    <name evidence="17" type="ORF">SAMN05421665_0424</name>
</gene>
<comment type="similarity">
    <text evidence="3 14">Belongs to the class-II pyridoxal-phosphate-dependent aminotransferase family.</text>
</comment>
<keyword evidence="8 15" id="KW-0350">Heme biosynthesis</keyword>
<evidence type="ECO:0000256" key="5">
    <source>
        <dbReference type="ARBA" id="ARBA00013257"/>
    </source>
</evidence>
<feature type="domain" description="Aminotransferase class I/classII large" evidence="16">
    <location>
        <begin position="103"/>
        <end position="446"/>
    </location>
</feature>
<dbReference type="Gene3D" id="3.90.1150.10">
    <property type="entry name" value="Aspartate Aminotransferase, domain 1"/>
    <property type="match status" value="1"/>
</dbReference>
<reference evidence="18" key="1">
    <citation type="submission" date="2017-01" db="EMBL/GenBank/DDBJ databases">
        <authorList>
            <person name="Varghese N."/>
            <person name="Submissions S."/>
        </authorList>
    </citation>
    <scope>NUCLEOTIDE SEQUENCE [LARGE SCALE GENOMIC DNA]</scope>
    <source>
        <strain evidence="18">DSM 29591</strain>
    </source>
</reference>
<evidence type="ECO:0000256" key="12">
    <source>
        <dbReference type="ARBA" id="ARBA00032773"/>
    </source>
</evidence>
<comment type="subunit">
    <text evidence="4">Homodimer.</text>
</comment>
<dbReference type="InterPro" id="IPR015422">
    <property type="entry name" value="PyrdxlP-dep_Trfase_small"/>
</dbReference>
<dbReference type="InterPro" id="IPR001917">
    <property type="entry name" value="Aminotrans_II_pyridoxalP_BS"/>
</dbReference>
<keyword evidence="6 15" id="KW-0808">Transferase</keyword>
<organism evidence="17 18">
    <name type="scientific">Yoonia rosea</name>
    <dbReference type="NCBI Taxonomy" id="287098"/>
    <lineage>
        <taxon>Bacteria</taxon>
        <taxon>Pseudomonadati</taxon>
        <taxon>Pseudomonadota</taxon>
        <taxon>Alphaproteobacteria</taxon>
        <taxon>Rhodobacterales</taxon>
        <taxon>Paracoccaceae</taxon>
        <taxon>Yoonia</taxon>
    </lineage>
</organism>
<evidence type="ECO:0000256" key="11">
    <source>
        <dbReference type="ARBA" id="ARBA00031945"/>
    </source>
</evidence>
<keyword evidence="9 15" id="KW-0012">Acyltransferase</keyword>
<evidence type="ECO:0000256" key="10">
    <source>
        <dbReference type="ARBA" id="ARBA00031691"/>
    </source>
</evidence>
<proteinExistence type="inferred from homology"/>
<dbReference type="STRING" id="287098.SAMN05421665_0424"/>
<evidence type="ECO:0000313" key="17">
    <source>
        <dbReference type="EMBL" id="SIT76691.1"/>
    </source>
</evidence>
<dbReference type="UniPathway" id="UPA00251">
    <property type="reaction ID" value="UER00375"/>
</dbReference>
<dbReference type="GO" id="GO:0006782">
    <property type="term" value="P:protoporphyrinogen IX biosynthetic process"/>
    <property type="evidence" value="ECO:0007669"/>
    <property type="project" value="UniProtKB-UniRule"/>
</dbReference>
<dbReference type="AlphaFoldDB" id="A0A1R3WER9"/>
<dbReference type="CDD" id="cd06454">
    <property type="entry name" value="KBL_like"/>
    <property type="match status" value="1"/>
</dbReference>
<evidence type="ECO:0000259" key="16">
    <source>
        <dbReference type="Pfam" id="PF00155"/>
    </source>
</evidence>
<evidence type="ECO:0000256" key="6">
    <source>
        <dbReference type="ARBA" id="ARBA00022679"/>
    </source>
</evidence>
<dbReference type="Proteomes" id="UP000186997">
    <property type="component" value="Unassembled WGS sequence"/>
</dbReference>
<sequence length="462" mass="49874">MQINEPAGGALQKGTQRGVTLCNGLSRAVVPYMTLRTIQKPLQKVAFGPTKRTKDVDYNAKLDIAIERLHTEGRYRTFIDIERKRGQFPHATWRKPDGSEAPVTVWCGNDYLGMGQHPVVLAAMHEAIEATGAGSGGTRNISGTTVYHKRLEAELADLHNKEAALLFTSAYIANDATLSTLPKLFPGLIIYSDALNHASMIEGVRRNGGAKRIFRHNDVAHLRELLAADDPDAPKLIAFESIYSMDGDFGPIEDICDLADEFGALTYIDEVHAVGMYGPRGAGVAERDGLMGRIDIINGTLAKAYGVMGGYIAASAKMCDAIRSYAPGFIFTTSLPPAVAAGAAASVAHLKTDQALRAQHQTQAKILKLRLKGMGLPIIDHGSHIVPLIVGDPVHTKKLSDMLLSDFGIYVQPINFPTVPRGTERLRFTPSPVHGPREMDALVGALDGLWSHCALNRADLAG</sequence>
<name>A0A1R3WER9_9RHOB</name>
<dbReference type="PANTHER" id="PTHR13693">
    <property type="entry name" value="CLASS II AMINOTRANSFERASE/8-AMINO-7-OXONONANOATE SYNTHASE"/>
    <property type="match status" value="1"/>
</dbReference>
<comment type="catalytic activity">
    <reaction evidence="13 15">
        <text>succinyl-CoA + glycine + H(+) = 5-aminolevulinate + CO2 + CoA</text>
        <dbReference type="Rhea" id="RHEA:12921"/>
        <dbReference type="ChEBI" id="CHEBI:15378"/>
        <dbReference type="ChEBI" id="CHEBI:16526"/>
        <dbReference type="ChEBI" id="CHEBI:57287"/>
        <dbReference type="ChEBI" id="CHEBI:57292"/>
        <dbReference type="ChEBI" id="CHEBI:57305"/>
        <dbReference type="ChEBI" id="CHEBI:356416"/>
        <dbReference type="EC" id="2.3.1.37"/>
    </reaction>
</comment>
<dbReference type="InterPro" id="IPR015421">
    <property type="entry name" value="PyrdxlP-dep_Trfase_major"/>
</dbReference>
<dbReference type="PANTHER" id="PTHR13693:SF102">
    <property type="entry name" value="2-AMINO-3-KETOBUTYRATE COENZYME A LIGASE, MITOCHONDRIAL"/>
    <property type="match status" value="1"/>
</dbReference>
<dbReference type="Gene3D" id="3.40.640.10">
    <property type="entry name" value="Type I PLP-dependent aspartate aminotransferase-like (Major domain)"/>
    <property type="match status" value="1"/>
</dbReference>
<dbReference type="InterPro" id="IPR010961">
    <property type="entry name" value="4pyrrol_synth_NH2levulA_synth"/>
</dbReference>
<evidence type="ECO:0000256" key="1">
    <source>
        <dbReference type="ARBA" id="ARBA00001933"/>
    </source>
</evidence>
<dbReference type="EC" id="2.3.1.37" evidence="5 15"/>
<keyword evidence="18" id="KW-1185">Reference proteome</keyword>
<dbReference type="PROSITE" id="PS00599">
    <property type="entry name" value="AA_TRANSFER_CLASS_2"/>
    <property type="match status" value="1"/>
</dbReference>
<dbReference type="GO" id="GO:0030170">
    <property type="term" value="F:pyridoxal phosphate binding"/>
    <property type="evidence" value="ECO:0007669"/>
    <property type="project" value="UniProtKB-UniRule"/>
</dbReference>
<evidence type="ECO:0000256" key="2">
    <source>
        <dbReference type="ARBA" id="ARBA00005029"/>
    </source>
</evidence>
<comment type="cofactor">
    <cofactor evidence="1 14">
        <name>pyridoxal 5'-phosphate</name>
        <dbReference type="ChEBI" id="CHEBI:597326"/>
    </cofactor>
</comment>
<comment type="pathway">
    <text evidence="2 15">Porphyrin-containing compound metabolism; protoporphyrin-IX biosynthesis; 5-aminolevulinate from glycine: step 1/1.</text>
</comment>
<evidence type="ECO:0000256" key="15">
    <source>
        <dbReference type="RuleBase" id="RU910713"/>
    </source>
</evidence>
<evidence type="ECO:0000256" key="8">
    <source>
        <dbReference type="ARBA" id="ARBA00023133"/>
    </source>
</evidence>
<evidence type="ECO:0000256" key="7">
    <source>
        <dbReference type="ARBA" id="ARBA00022898"/>
    </source>
</evidence>
<evidence type="ECO:0000256" key="3">
    <source>
        <dbReference type="ARBA" id="ARBA00008392"/>
    </source>
</evidence>
<accession>A0A1R3WER9</accession>
<dbReference type="GO" id="GO:0003870">
    <property type="term" value="F:5-aminolevulinate synthase activity"/>
    <property type="evidence" value="ECO:0007669"/>
    <property type="project" value="UniProtKB-EC"/>
</dbReference>
<keyword evidence="7 14" id="KW-0663">Pyridoxal phosphate</keyword>
<dbReference type="SUPFAM" id="SSF53383">
    <property type="entry name" value="PLP-dependent transferases"/>
    <property type="match status" value="1"/>
</dbReference>
<evidence type="ECO:0000256" key="14">
    <source>
        <dbReference type="RuleBase" id="RU003693"/>
    </source>
</evidence>
<dbReference type="Pfam" id="PF00155">
    <property type="entry name" value="Aminotran_1_2"/>
    <property type="match status" value="1"/>
</dbReference>
<dbReference type="InterPro" id="IPR050087">
    <property type="entry name" value="AON_synthase_class-II"/>
</dbReference>
<evidence type="ECO:0000256" key="13">
    <source>
        <dbReference type="ARBA" id="ARBA00047654"/>
    </source>
</evidence>
<dbReference type="InterPro" id="IPR004839">
    <property type="entry name" value="Aminotransferase_I/II_large"/>
</dbReference>
<evidence type="ECO:0000313" key="18">
    <source>
        <dbReference type="Proteomes" id="UP000186997"/>
    </source>
</evidence>
<dbReference type="InterPro" id="IPR015424">
    <property type="entry name" value="PyrdxlP-dep_Trfase"/>
</dbReference>
<dbReference type="NCBIfam" id="TIGR01821">
    <property type="entry name" value="5aminolev_synth"/>
    <property type="match status" value="1"/>
</dbReference>
<dbReference type="FunFam" id="3.40.640.10:FF:000006">
    <property type="entry name" value="5-aminolevulinate synthase, mitochondrial"/>
    <property type="match status" value="1"/>
</dbReference>
<protein>
    <recommendedName>
        <fullName evidence="5 15">5-aminolevulinate synthase</fullName>
        <ecNumber evidence="5 15">2.3.1.37</ecNumber>
    </recommendedName>
    <alternativeName>
        <fullName evidence="10 15">5-aminolevulinic acid synthase</fullName>
    </alternativeName>
    <alternativeName>
        <fullName evidence="11 15">Delta-ALA synthase</fullName>
    </alternativeName>
    <alternativeName>
        <fullName evidence="12 15">Delta-aminolevulinate synthase</fullName>
    </alternativeName>
</protein>
<evidence type="ECO:0000256" key="4">
    <source>
        <dbReference type="ARBA" id="ARBA00011738"/>
    </source>
</evidence>